<sequence>MFSLRLCCVHVYALYTLAQSVSAVQDGFGTESWPDKSRFIGEFSRGKKSGSGEYQWPDGSKYQGQWCMNMIDGFGIYMGVDGREYRGRWMASTMNGCGRYKWVSHLGLALGLPLSNAWLDTGHVLVAQIAKMHLSPQEVRKAERILATWSGDFPGMSDFVNSAVWPDHIKCLRNDTLYCRGLPATALNEPLGSRLSCEPIGEGQDHLALDELNPYADSSAVWALTQAMRPSPNLKVACDGSVFDLSSVIKGVSVHVFISRPDLKLSTSSETHTSRSMIQSNWSTLTNLHAFWDAAGGMYLDEWPYSSSQEAWRDRNASIIVGDFPKSSLEEYQAEDMDCFLIPSDCVKVFKKWVQEAHILAVQHAYVGVRAGAPDTYIAEVRQISRKQLALAGYRLADLLRVVLPLLPSPPAEAMSFAKLDEHASFQQAVLVIVCSLESLLLAVLAAGRCGRRCARSHSRPCEFEGGREKQLASGRIPRVEGLRQLQVDGRCYQGQYARDQKDGFGIFTWADGRRYEGYWSKGRQHGIGRLCNSQGAHRLARWENGERKEWLEEEQNAPDMVQAMQPRR</sequence>
<feature type="chain" id="PRO_5032452164" evidence="9">
    <location>
        <begin position="24"/>
        <end position="569"/>
    </location>
</feature>
<keyword evidence="7" id="KW-1015">Disulfide bond</keyword>
<dbReference type="PANTHER" id="PTHR23084:SF179">
    <property type="entry name" value="OS10G0565000 PROTEIN"/>
    <property type="match status" value="1"/>
</dbReference>
<dbReference type="GO" id="GO:0006308">
    <property type="term" value="P:DNA catabolic process"/>
    <property type="evidence" value="ECO:0007669"/>
    <property type="project" value="InterPro"/>
</dbReference>
<dbReference type="SUPFAM" id="SSF48537">
    <property type="entry name" value="Phospholipase C/P1 nuclease"/>
    <property type="match status" value="2"/>
</dbReference>
<reference evidence="10" key="1">
    <citation type="submission" date="2021-02" db="EMBL/GenBank/DDBJ databases">
        <authorList>
            <person name="Dougan E. K."/>
            <person name="Rhodes N."/>
            <person name="Thang M."/>
            <person name="Chan C."/>
        </authorList>
    </citation>
    <scope>NUCLEOTIDE SEQUENCE</scope>
</reference>
<dbReference type="Gene3D" id="2.20.110.10">
    <property type="entry name" value="Histone H3 K4-specific methyltransferase SET7/9 N-terminal domain"/>
    <property type="match status" value="2"/>
</dbReference>
<dbReference type="AlphaFoldDB" id="A0A812XUE1"/>
<keyword evidence="11" id="KW-1185">Reference proteome</keyword>
<dbReference type="GO" id="GO:0004519">
    <property type="term" value="F:endonuclease activity"/>
    <property type="evidence" value="ECO:0007669"/>
    <property type="project" value="UniProtKB-KW"/>
</dbReference>
<dbReference type="GO" id="GO:0016788">
    <property type="term" value="F:hydrolase activity, acting on ester bonds"/>
    <property type="evidence" value="ECO:0007669"/>
    <property type="project" value="InterPro"/>
</dbReference>
<dbReference type="PANTHER" id="PTHR23084">
    <property type="entry name" value="PHOSPHATIDYLINOSITOL-4-PHOSPHATE 5-KINASE RELATED"/>
    <property type="match status" value="1"/>
</dbReference>
<evidence type="ECO:0000256" key="7">
    <source>
        <dbReference type="ARBA" id="ARBA00023157"/>
    </source>
</evidence>
<comment type="similarity">
    <text evidence="1">Belongs to the nuclease type I family.</text>
</comment>
<evidence type="ECO:0000256" key="4">
    <source>
        <dbReference type="ARBA" id="ARBA00022737"/>
    </source>
</evidence>
<keyword evidence="9" id="KW-0732">Signal</keyword>
<keyword evidence="6" id="KW-0378">Hydrolase</keyword>
<dbReference type="Proteomes" id="UP000601435">
    <property type="component" value="Unassembled WGS sequence"/>
</dbReference>
<dbReference type="Pfam" id="PF02265">
    <property type="entry name" value="S1-P1_nuclease"/>
    <property type="match status" value="2"/>
</dbReference>
<evidence type="ECO:0000256" key="2">
    <source>
        <dbReference type="ARBA" id="ARBA00022722"/>
    </source>
</evidence>
<dbReference type="SUPFAM" id="SSF82185">
    <property type="entry name" value="Histone H3 K4-specific methyltransferase SET7/9 N-terminal domain"/>
    <property type="match status" value="2"/>
</dbReference>
<evidence type="ECO:0000313" key="10">
    <source>
        <dbReference type="EMBL" id="CAE7741978.1"/>
    </source>
</evidence>
<dbReference type="Gene3D" id="1.10.575.10">
    <property type="entry name" value="P1 Nuclease"/>
    <property type="match status" value="2"/>
</dbReference>
<keyword evidence="5" id="KW-0255">Endonuclease</keyword>
<evidence type="ECO:0000256" key="1">
    <source>
        <dbReference type="ARBA" id="ARBA00009547"/>
    </source>
</evidence>
<dbReference type="InterPro" id="IPR008947">
    <property type="entry name" value="PLipase_C/P1_nuclease_dom_sf"/>
</dbReference>
<comment type="caution">
    <text evidence="10">The sequence shown here is derived from an EMBL/GenBank/DDBJ whole genome shotgun (WGS) entry which is preliminary data.</text>
</comment>
<dbReference type="SMART" id="SM00698">
    <property type="entry name" value="MORN"/>
    <property type="match status" value="5"/>
</dbReference>
<feature type="signal peptide" evidence="9">
    <location>
        <begin position="1"/>
        <end position="23"/>
    </location>
</feature>
<name>A0A812XUE1_9DINO</name>
<dbReference type="GO" id="GO:0046872">
    <property type="term" value="F:metal ion binding"/>
    <property type="evidence" value="ECO:0007669"/>
    <property type="project" value="UniProtKB-KW"/>
</dbReference>
<keyword evidence="3" id="KW-0479">Metal-binding</keyword>
<evidence type="ECO:0000256" key="6">
    <source>
        <dbReference type="ARBA" id="ARBA00022801"/>
    </source>
</evidence>
<keyword evidence="2" id="KW-0540">Nuclease</keyword>
<evidence type="ECO:0000256" key="3">
    <source>
        <dbReference type="ARBA" id="ARBA00022723"/>
    </source>
</evidence>
<dbReference type="OrthoDB" id="441446at2759"/>
<keyword evidence="4" id="KW-0677">Repeat</keyword>
<evidence type="ECO:0000256" key="9">
    <source>
        <dbReference type="SAM" id="SignalP"/>
    </source>
</evidence>
<dbReference type="InterPro" id="IPR003154">
    <property type="entry name" value="S1/P1nuclease"/>
</dbReference>
<evidence type="ECO:0000313" key="11">
    <source>
        <dbReference type="Proteomes" id="UP000601435"/>
    </source>
</evidence>
<keyword evidence="8" id="KW-0325">Glycoprotein</keyword>
<evidence type="ECO:0000256" key="5">
    <source>
        <dbReference type="ARBA" id="ARBA00022759"/>
    </source>
</evidence>
<dbReference type="GO" id="GO:0003676">
    <property type="term" value="F:nucleic acid binding"/>
    <property type="evidence" value="ECO:0007669"/>
    <property type="project" value="InterPro"/>
</dbReference>
<gene>
    <name evidence="10" type="primary">PIP5K3</name>
    <name evidence="10" type="ORF">SNEC2469_LOCUS21464</name>
</gene>
<dbReference type="Pfam" id="PF02493">
    <property type="entry name" value="MORN"/>
    <property type="match status" value="6"/>
</dbReference>
<accession>A0A812XUE1</accession>
<evidence type="ECO:0000256" key="8">
    <source>
        <dbReference type="ARBA" id="ARBA00023180"/>
    </source>
</evidence>
<dbReference type="InterPro" id="IPR003409">
    <property type="entry name" value="MORN"/>
</dbReference>
<dbReference type="EMBL" id="CAJNJA010037949">
    <property type="protein sequence ID" value="CAE7741978.1"/>
    <property type="molecule type" value="Genomic_DNA"/>
</dbReference>
<protein>
    <submittedName>
        <fullName evidence="10">PIP5K3 protein</fullName>
    </submittedName>
</protein>
<proteinExistence type="inferred from homology"/>
<organism evidence="10 11">
    <name type="scientific">Symbiodinium necroappetens</name>
    <dbReference type="NCBI Taxonomy" id="1628268"/>
    <lineage>
        <taxon>Eukaryota</taxon>
        <taxon>Sar</taxon>
        <taxon>Alveolata</taxon>
        <taxon>Dinophyceae</taxon>
        <taxon>Suessiales</taxon>
        <taxon>Symbiodiniaceae</taxon>
        <taxon>Symbiodinium</taxon>
    </lineage>
</organism>